<reference evidence="3" key="1">
    <citation type="submission" date="2022-10" db="EMBL/GenBank/DDBJ databases">
        <title>Genome assembly of Pristionchus species.</title>
        <authorList>
            <person name="Yoshida K."/>
            <person name="Sommer R.J."/>
        </authorList>
    </citation>
    <scope>NUCLEOTIDE SEQUENCE [LARGE SCALE GENOMIC DNA]</scope>
    <source>
        <strain evidence="3">RS5460</strain>
    </source>
</reference>
<dbReference type="AlphaFoldDB" id="A0AAN4ZJZ6"/>
<protein>
    <recommendedName>
        <fullName evidence="4">G protein-coupled receptor</fullName>
    </recommendedName>
</protein>
<keyword evidence="1" id="KW-0472">Membrane</keyword>
<feature type="transmembrane region" description="Helical" evidence="1">
    <location>
        <begin position="94"/>
        <end position="115"/>
    </location>
</feature>
<feature type="transmembrane region" description="Helical" evidence="1">
    <location>
        <begin position="273"/>
        <end position="297"/>
    </location>
</feature>
<feature type="transmembrane region" description="Helical" evidence="1">
    <location>
        <begin position="22"/>
        <end position="43"/>
    </location>
</feature>
<keyword evidence="1" id="KW-0812">Transmembrane</keyword>
<feature type="transmembrane region" description="Helical" evidence="1">
    <location>
        <begin position="182"/>
        <end position="206"/>
    </location>
</feature>
<evidence type="ECO:0000313" key="2">
    <source>
        <dbReference type="EMBL" id="GMR40724.1"/>
    </source>
</evidence>
<evidence type="ECO:0000256" key="1">
    <source>
        <dbReference type="SAM" id="Phobius"/>
    </source>
</evidence>
<accession>A0AAN4ZJZ6</accession>
<evidence type="ECO:0000313" key="3">
    <source>
        <dbReference type="Proteomes" id="UP001328107"/>
    </source>
</evidence>
<feature type="transmembrane region" description="Helical" evidence="1">
    <location>
        <begin position="55"/>
        <end position="74"/>
    </location>
</feature>
<feature type="transmembrane region" description="Helical" evidence="1">
    <location>
        <begin position="234"/>
        <end position="261"/>
    </location>
</feature>
<keyword evidence="1" id="KW-1133">Transmembrane helix</keyword>
<sequence length="325" mass="37390">MSPLPLNVTLSILSPIIHWNSIVLYVGCAVSTFLCMNLFYIVQRYTPKSMHSRKYCLHGLLIGCIVHTLLYALAQPLPILPYRVGITLFSDMTYISSCAYITSLSNYVDITAGLGSGSKFFTYLRGMSLKKRIVNFTFNNLQNTVIALLTAYLIYIDYDAHADSTKAVLYSDFAMIQLKNEWYTGLFIMIFFGGYVIFYIVSVIYLNYHIYRKLKDLEHTVSERTYDVLEKMSIMFALVVISPFVFFQVPHLLFVICNYYVPSLVATPDSLEAITIIITVLYALFPFSFYVFLVVGFKQYRHAFFHILTLRRFEIKTSPTTSHHS</sequence>
<evidence type="ECO:0008006" key="4">
    <source>
        <dbReference type="Google" id="ProtNLM"/>
    </source>
</evidence>
<gene>
    <name evidence="2" type="ORF">PMAYCL1PPCAC_10919</name>
</gene>
<dbReference type="Proteomes" id="UP001328107">
    <property type="component" value="Unassembled WGS sequence"/>
</dbReference>
<proteinExistence type="predicted"/>
<dbReference type="EMBL" id="BTRK01000003">
    <property type="protein sequence ID" value="GMR40724.1"/>
    <property type="molecule type" value="Genomic_DNA"/>
</dbReference>
<organism evidence="2 3">
    <name type="scientific">Pristionchus mayeri</name>
    <dbReference type="NCBI Taxonomy" id="1317129"/>
    <lineage>
        <taxon>Eukaryota</taxon>
        <taxon>Metazoa</taxon>
        <taxon>Ecdysozoa</taxon>
        <taxon>Nematoda</taxon>
        <taxon>Chromadorea</taxon>
        <taxon>Rhabditida</taxon>
        <taxon>Rhabditina</taxon>
        <taxon>Diplogasteromorpha</taxon>
        <taxon>Diplogasteroidea</taxon>
        <taxon>Neodiplogasteridae</taxon>
        <taxon>Pristionchus</taxon>
    </lineage>
</organism>
<feature type="transmembrane region" description="Helical" evidence="1">
    <location>
        <begin position="136"/>
        <end position="156"/>
    </location>
</feature>
<comment type="caution">
    <text evidence="2">The sequence shown here is derived from an EMBL/GenBank/DDBJ whole genome shotgun (WGS) entry which is preliminary data.</text>
</comment>
<name>A0AAN4ZJZ6_9BILA</name>
<keyword evidence="3" id="KW-1185">Reference proteome</keyword>